<feature type="transmembrane region" description="Helical" evidence="2">
    <location>
        <begin position="139"/>
        <end position="158"/>
    </location>
</feature>
<evidence type="ECO:0000256" key="1">
    <source>
        <dbReference type="SAM" id="MobiDB-lite"/>
    </source>
</evidence>
<keyword evidence="4" id="KW-1185">Reference proteome</keyword>
<feature type="transmembrane region" description="Helical" evidence="2">
    <location>
        <begin position="73"/>
        <end position="92"/>
    </location>
</feature>
<dbReference type="AlphaFoldDB" id="A0A1H8R8J2"/>
<proteinExistence type="predicted"/>
<keyword evidence="2" id="KW-1133">Transmembrane helix</keyword>
<organism evidence="3 4">
    <name type="scientific">Amycolatopsis saalfeldensis</name>
    <dbReference type="NCBI Taxonomy" id="394193"/>
    <lineage>
        <taxon>Bacteria</taxon>
        <taxon>Bacillati</taxon>
        <taxon>Actinomycetota</taxon>
        <taxon>Actinomycetes</taxon>
        <taxon>Pseudonocardiales</taxon>
        <taxon>Pseudonocardiaceae</taxon>
        <taxon>Amycolatopsis</taxon>
    </lineage>
</organism>
<dbReference type="EMBL" id="FOEF01000001">
    <property type="protein sequence ID" value="SEO62775.1"/>
    <property type="molecule type" value="Genomic_DNA"/>
</dbReference>
<feature type="region of interest" description="Disordered" evidence="1">
    <location>
        <begin position="1"/>
        <end position="23"/>
    </location>
</feature>
<dbReference type="RefSeq" id="WP_245787115.1">
    <property type="nucleotide sequence ID" value="NZ_FOEF01000001.1"/>
</dbReference>
<protein>
    <submittedName>
        <fullName evidence="3">Uncharacterized protein</fullName>
    </submittedName>
</protein>
<evidence type="ECO:0000313" key="4">
    <source>
        <dbReference type="Proteomes" id="UP000198582"/>
    </source>
</evidence>
<feature type="transmembrane region" description="Helical" evidence="2">
    <location>
        <begin position="31"/>
        <end position="53"/>
    </location>
</feature>
<evidence type="ECO:0000256" key="2">
    <source>
        <dbReference type="SAM" id="Phobius"/>
    </source>
</evidence>
<dbReference type="Proteomes" id="UP000198582">
    <property type="component" value="Unassembled WGS sequence"/>
</dbReference>
<reference evidence="3 4" key="1">
    <citation type="submission" date="2016-10" db="EMBL/GenBank/DDBJ databases">
        <authorList>
            <person name="de Groot N.N."/>
        </authorList>
    </citation>
    <scope>NUCLEOTIDE SEQUENCE [LARGE SCALE GENOMIC DNA]</scope>
    <source>
        <strain evidence="3 4">DSM 44993</strain>
    </source>
</reference>
<feature type="transmembrane region" description="Helical" evidence="2">
    <location>
        <begin position="99"/>
        <end position="127"/>
    </location>
</feature>
<sequence length="183" mass="18583">MGGPYGDPAQPPESSESAADRPIRRPSGATAVIAALLGLAAAVIAGYVPVTVFLGIPSGFSLGDLPLWTLVDLGAYLVAGLVLLLGALGTIFRATAGAVLLILGALLAIGALLVESTLVSTAGYAAYFQSAFGLHNTPGTARAALCVLAPLVLVLSALPPTFSYLRYRTPVARPYGAHSPGQW</sequence>
<dbReference type="STRING" id="394193.SAMN04489732_101677"/>
<name>A0A1H8R8J2_9PSEU</name>
<evidence type="ECO:0000313" key="3">
    <source>
        <dbReference type="EMBL" id="SEO62775.1"/>
    </source>
</evidence>
<accession>A0A1H8R8J2</accession>
<keyword evidence="2" id="KW-0812">Transmembrane</keyword>
<keyword evidence="2" id="KW-0472">Membrane</keyword>
<gene>
    <name evidence="3" type="ORF">SAMN04489732_101677</name>
</gene>